<comment type="caution">
    <text evidence="1">The sequence shown here is derived from an EMBL/GenBank/DDBJ whole genome shotgun (WGS) entry which is preliminary data.</text>
</comment>
<dbReference type="AlphaFoldDB" id="A0A699XCA5"/>
<name>A0A699XCA5_TANCI</name>
<accession>A0A699XCA5</accession>
<gene>
    <name evidence="1" type="ORF">Tci_928782</name>
</gene>
<protein>
    <submittedName>
        <fullName evidence="1">Uncharacterized protein</fullName>
    </submittedName>
</protein>
<dbReference type="EMBL" id="BKCJ011833729">
    <property type="protein sequence ID" value="GFD56813.1"/>
    <property type="molecule type" value="Genomic_DNA"/>
</dbReference>
<organism evidence="1">
    <name type="scientific">Tanacetum cinerariifolium</name>
    <name type="common">Dalmatian daisy</name>
    <name type="synonym">Chrysanthemum cinerariifolium</name>
    <dbReference type="NCBI Taxonomy" id="118510"/>
    <lineage>
        <taxon>Eukaryota</taxon>
        <taxon>Viridiplantae</taxon>
        <taxon>Streptophyta</taxon>
        <taxon>Embryophyta</taxon>
        <taxon>Tracheophyta</taxon>
        <taxon>Spermatophyta</taxon>
        <taxon>Magnoliopsida</taxon>
        <taxon>eudicotyledons</taxon>
        <taxon>Gunneridae</taxon>
        <taxon>Pentapetalae</taxon>
        <taxon>asterids</taxon>
        <taxon>campanulids</taxon>
        <taxon>Asterales</taxon>
        <taxon>Asteraceae</taxon>
        <taxon>Asteroideae</taxon>
        <taxon>Anthemideae</taxon>
        <taxon>Anthemidinae</taxon>
        <taxon>Tanacetum</taxon>
    </lineage>
</organism>
<feature type="non-terminal residue" evidence="1">
    <location>
        <position position="1"/>
    </location>
</feature>
<sequence length="58" mass="6070">VSKKLDKTEGKWMLIDNVVDAAQVTTAIAGVPVSAAKKIVTTALTIIAESTKTNVEVT</sequence>
<evidence type="ECO:0000313" key="1">
    <source>
        <dbReference type="EMBL" id="GFD56813.1"/>
    </source>
</evidence>
<reference evidence="1" key="1">
    <citation type="journal article" date="2019" name="Sci. Rep.">
        <title>Draft genome of Tanacetum cinerariifolium, the natural source of mosquito coil.</title>
        <authorList>
            <person name="Yamashiro T."/>
            <person name="Shiraishi A."/>
            <person name="Satake H."/>
            <person name="Nakayama K."/>
        </authorList>
    </citation>
    <scope>NUCLEOTIDE SEQUENCE</scope>
</reference>
<proteinExistence type="predicted"/>